<protein>
    <submittedName>
        <fullName evidence="2">Energy-coupling factor transport system substrate-specific component</fullName>
    </submittedName>
</protein>
<proteinExistence type="predicted"/>
<feature type="transmembrane region" description="Helical" evidence="1">
    <location>
        <begin position="6"/>
        <end position="29"/>
    </location>
</feature>
<dbReference type="InterPro" id="IPR024529">
    <property type="entry name" value="ECF_trnsprt_substrate-spec"/>
</dbReference>
<feature type="transmembrane region" description="Helical" evidence="1">
    <location>
        <begin position="131"/>
        <end position="150"/>
    </location>
</feature>
<dbReference type="RefSeq" id="WP_090092542.1">
    <property type="nucleotide sequence ID" value="NZ_FOMG01000021.1"/>
</dbReference>
<keyword evidence="1" id="KW-0472">Membrane</keyword>
<keyword evidence="3" id="KW-1185">Reference proteome</keyword>
<dbReference type="Gene3D" id="1.10.1760.20">
    <property type="match status" value="1"/>
</dbReference>
<evidence type="ECO:0000256" key="1">
    <source>
        <dbReference type="SAM" id="Phobius"/>
    </source>
</evidence>
<sequence>MRKFNLSIMMFMSLSIVINIVGGFLALSLKLPVYIDTIGTILSAVVLGPINGGIVGILTAIVNGAMFDPMSFYFLPVQLIIGVSTGLFFKKSKFEGFKSIFAIIIITILGSITASIIASFVFGGVTSSGSSILVVIFKNLGISTITAVFSTQIFTDLLDKATSFGVVFTVVKTIPLRHIQRNNKSVC</sequence>
<gene>
    <name evidence="2" type="ORF">SAMN05421842_12130</name>
</gene>
<dbReference type="AlphaFoldDB" id="A0A1I1Q7E2"/>
<dbReference type="Proteomes" id="UP000199263">
    <property type="component" value="Unassembled WGS sequence"/>
</dbReference>
<evidence type="ECO:0000313" key="3">
    <source>
        <dbReference type="Proteomes" id="UP000199263"/>
    </source>
</evidence>
<keyword evidence="1" id="KW-0812">Transmembrane</keyword>
<feature type="transmembrane region" description="Helical" evidence="1">
    <location>
        <begin position="72"/>
        <end position="89"/>
    </location>
</feature>
<dbReference type="OrthoDB" id="9766854at2"/>
<organism evidence="2 3">
    <name type="scientific">Clostridium uliginosum</name>
    <dbReference type="NCBI Taxonomy" id="119641"/>
    <lineage>
        <taxon>Bacteria</taxon>
        <taxon>Bacillati</taxon>
        <taxon>Bacillota</taxon>
        <taxon>Clostridia</taxon>
        <taxon>Eubacteriales</taxon>
        <taxon>Clostridiaceae</taxon>
        <taxon>Clostridium</taxon>
    </lineage>
</organism>
<feature type="transmembrane region" description="Helical" evidence="1">
    <location>
        <begin position="101"/>
        <end position="125"/>
    </location>
</feature>
<accession>A0A1I1Q7E2</accession>
<feature type="transmembrane region" description="Helical" evidence="1">
    <location>
        <begin position="41"/>
        <end position="66"/>
    </location>
</feature>
<evidence type="ECO:0000313" key="2">
    <source>
        <dbReference type="EMBL" id="SFD14030.1"/>
    </source>
</evidence>
<keyword evidence="1" id="KW-1133">Transmembrane helix</keyword>
<dbReference type="Pfam" id="PF12822">
    <property type="entry name" value="ECF_trnsprt"/>
    <property type="match status" value="1"/>
</dbReference>
<reference evidence="2 3" key="1">
    <citation type="submission" date="2016-10" db="EMBL/GenBank/DDBJ databases">
        <authorList>
            <person name="de Groot N.N."/>
        </authorList>
    </citation>
    <scope>NUCLEOTIDE SEQUENCE [LARGE SCALE GENOMIC DNA]</scope>
    <source>
        <strain evidence="2 3">DSM 12992</strain>
    </source>
</reference>
<dbReference type="STRING" id="119641.SAMN05421842_12130"/>
<dbReference type="GO" id="GO:0022857">
    <property type="term" value="F:transmembrane transporter activity"/>
    <property type="evidence" value="ECO:0007669"/>
    <property type="project" value="InterPro"/>
</dbReference>
<name>A0A1I1Q7E2_9CLOT</name>
<dbReference type="EMBL" id="FOMG01000021">
    <property type="protein sequence ID" value="SFD14030.1"/>
    <property type="molecule type" value="Genomic_DNA"/>
</dbReference>